<accession>A0A976FRM3</accession>
<comment type="caution">
    <text evidence="2">The sequence shown here is derived from an EMBL/GenBank/DDBJ whole genome shotgun (WGS) entry which is preliminary data.</text>
</comment>
<comment type="similarity">
    <text evidence="1">Belongs to the cycloisomerase 2 family.</text>
</comment>
<reference evidence="2 3" key="1">
    <citation type="journal article" date="2021" name="Genome Biol.">
        <title>AFLAP: assembly-free linkage analysis pipeline using k-mers from genome sequencing data.</title>
        <authorList>
            <person name="Fletcher K."/>
            <person name="Zhang L."/>
            <person name="Gil J."/>
            <person name="Han R."/>
            <person name="Cavanaugh K."/>
            <person name="Michelmore R."/>
        </authorList>
    </citation>
    <scope>NUCLEOTIDE SEQUENCE [LARGE SCALE GENOMIC DNA]</scope>
    <source>
        <strain evidence="2 3">SF5</strain>
    </source>
</reference>
<dbReference type="KEGG" id="blac:94352730"/>
<proteinExistence type="inferred from homology"/>
<evidence type="ECO:0008006" key="4">
    <source>
        <dbReference type="Google" id="ProtNLM"/>
    </source>
</evidence>
<dbReference type="Proteomes" id="UP000294530">
    <property type="component" value="Unassembled WGS sequence"/>
</dbReference>
<gene>
    <name evidence="2" type="ORF">CCR75_009012</name>
</gene>
<dbReference type="OrthoDB" id="9972196at2759"/>
<dbReference type="InterPro" id="IPR019405">
    <property type="entry name" value="Lactonase_7-beta_prop"/>
</dbReference>
<organism evidence="2 3">
    <name type="scientific">Bremia lactucae</name>
    <name type="common">Lettuce downy mildew</name>
    <dbReference type="NCBI Taxonomy" id="4779"/>
    <lineage>
        <taxon>Eukaryota</taxon>
        <taxon>Sar</taxon>
        <taxon>Stramenopiles</taxon>
        <taxon>Oomycota</taxon>
        <taxon>Peronosporomycetes</taxon>
        <taxon>Peronosporales</taxon>
        <taxon>Peronosporaceae</taxon>
        <taxon>Bremia</taxon>
    </lineage>
</organism>
<keyword evidence="3" id="KW-1185">Reference proteome</keyword>
<dbReference type="SUPFAM" id="SSF51004">
    <property type="entry name" value="C-terminal (heme d1) domain of cytochrome cd1-nitrite reductase"/>
    <property type="match status" value="1"/>
</dbReference>
<dbReference type="InterPro" id="IPR050282">
    <property type="entry name" value="Cycloisomerase_2"/>
</dbReference>
<dbReference type="Pfam" id="PF10282">
    <property type="entry name" value="Lactonase"/>
    <property type="match status" value="1"/>
</dbReference>
<dbReference type="InterPro" id="IPR011048">
    <property type="entry name" value="Haem_d1_sf"/>
</dbReference>
<evidence type="ECO:0000313" key="2">
    <source>
        <dbReference type="EMBL" id="TDH71603.1"/>
    </source>
</evidence>
<evidence type="ECO:0000256" key="1">
    <source>
        <dbReference type="ARBA" id="ARBA00005564"/>
    </source>
</evidence>
<name>A0A976FRM3_BRELC</name>
<dbReference type="PANTHER" id="PTHR30344">
    <property type="entry name" value="6-PHOSPHOGLUCONOLACTONASE-RELATED"/>
    <property type="match status" value="1"/>
</dbReference>
<dbReference type="RefSeq" id="XP_067821102.1">
    <property type="nucleotide sequence ID" value="XM_067967059.1"/>
</dbReference>
<sequence length="360" mass="38683">MPTLYVGTYTRKEGHVDGHAKGIHAYSFDDTRGAMMLLKVTEGAGINPSYVCGTNTTLYVVNESNEPSQLHPGETTGFVTAYSMGKKGELTQISRHETGGSYSCHVALSPNKDFVSVANYGGGNLTLFPVNADGSLAPASDFHDYHGASMVIKARQEASHVHSTTWTPTGLVAADLGTDKLVQYKLDVASKKLVDEEFLSCLPGSGPRHVALSTELGVGYVINELSSSVSVYPLDVKSGQLGLTPLQHISTLPRGYAGRAALASDIHISPNGKFVYAATRFCHSIAIFKILPDTRLELVEIVPTRGDTPRDILLYKDYLLALNQDTNTLDVFRADGETGKITYTGNSVDCPSPSCMFIAE</sequence>
<dbReference type="GO" id="GO:0017057">
    <property type="term" value="F:6-phosphogluconolactonase activity"/>
    <property type="evidence" value="ECO:0007669"/>
    <property type="project" value="TreeGrafter"/>
</dbReference>
<dbReference type="EMBL" id="SHOA02000015">
    <property type="protein sequence ID" value="TDH71603.1"/>
    <property type="molecule type" value="Genomic_DNA"/>
</dbReference>
<dbReference type="InterPro" id="IPR015943">
    <property type="entry name" value="WD40/YVTN_repeat-like_dom_sf"/>
</dbReference>
<dbReference type="GeneID" id="94352730"/>
<protein>
    <recommendedName>
        <fullName evidence="4">6-phosphogluconolactonase</fullName>
    </recommendedName>
</protein>
<dbReference type="Gene3D" id="2.130.10.10">
    <property type="entry name" value="YVTN repeat-like/Quinoprotein amine dehydrogenase"/>
    <property type="match status" value="1"/>
</dbReference>
<dbReference type="AlphaFoldDB" id="A0A976FRM3"/>
<dbReference type="PANTHER" id="PTHR30344:SF1">
    <property type="entry name" value="6-PHOSPHOGLUCONOLACTONASE"/>
    <property type="match status" value="1"/>
</dbReference>
<evidence type="ECO:0000313" key="3">
    <source>
        <dbReference type="Proteomes" id="UP000294530"/>
    </source>
</evidence>